<evidence type="ECO:0000256" key="2">
    <source>
        <dbReference type="ARBA" id="ARBA00022475"/>
    </source>
</evidence>
<keyword evidence="5 6" id="KW-0472">Membrane</keyword>
<evidence type="ECO:0000256" key="3">
    <source>
        <dbReference type="ARBA" id="ARBA00022692"/>
    </source>
</evidence>
<keyword evidence="4 6" id="KW-1133">Transmembrane helix</keyword>
<name>A0A923MGL4_9FIRM</name>
<evidence type="ECO:0000313" key="9">
    <source>
        <dbReference type="Proteomes" id="UP000620327"/>
    </source>
</evidence>
<gene>
    <name evidence="8" type="ORF">H8Z83_08235</name>
</gene>
<dbReference type="InterPro" id="IPR052027">
    <property type="entry name" value="PspC"/>
</dbReference>
<evidence type="ECO:0000313" key="8">
    <source>
        <dbReference type="EMBL" id="MBC5770310.1"/>
    </source>
</evidence>
<dbReference type="PANTHER" id="PTHR33885:SF3">
    <property type="entry name" value="PHAGE SHOCK PROTEIN C"/>
    <property type="match status" value="1"/>
</dbReference>
<evidence type="ECO:0000256" key="4">
    <source>
        <dbReference type="ARBA" id="ARBA00022989"/>
    </source>
</evidence>
<comment type="caution">
    <text evidence="8">The sequence shown here is derived from an EMBL/GenBank/DDBJ whole genome shotgun (WGS) entry which is preliminary data.</text>
</comment>
<keyword evidence="2" id="KW-1003">Cell membrane</keyword>
<keyword evidence="9" id="KW-1185">Reference proteome</keyword>
<feature type="transmembrane region" description="Helical" evidence="6">
    <location>
        <begin position="34"/>
        <end position="57"/>
    </location>
</feature>
<dbReference type="Pfam" id="PF04024">
    <property type="entry name" value="PspC"/>
    <property type="match status" value="1"/>
</dbReference>
<dbReference type="GO" id="GO:0005886">
    <property type="term" value="C:plasma membrane"/>
    <property type="evidence" value="ECO:0007669"/>
    <property type="project" value="UniProtKB-SubCell"/>
</dbReference>
<evidence type="ECO:0000256" key="6">
    <source>
        <dbReference type="SAM" id="Phobius"/>
    </source>
</evidence>
<sequence length="63" mass="7046">MDKKLYRDPQNGMIAGVCAGVAEYFGWDPTWVRLGWALFTLLGGSGLILYLIAAIIMPRLDRM</sequence>
<organism evidence="8 9">
    <name type="scientific">Dysosmobacter segnis</name>
    <dbReference type="NCBI Taxonomy" id="2763042"/>
    <lineage>
        <taxon>Bacteria</taxon>
        <taxon>Bacillati</taxon>
        <taxon>Bacillota</taxon>
        <taxon>Clostridia</taxon>
        <taxon>Eubacteriales</taxon>
        <taxon>Oscillospiraceae</taxon>
        <taxon>Dysosmobacter</taxon>
    </lineage>
</organism>
<dbReference type="EMBL" id="JACOQI010000006">
    <property type="protein sequence ID" value="MBC5770310.1"/>
    <property type="molecule type" value="Genomic_DNA"/>
</dbReference>
<dbReference type="AlphaFoldDB" id="A0A923MGL4"/>
<evidence type="ECO:0000256" key="1">
    <source>
        <dbReference type="ARBA" id="ARBA00004162"/>
    </source>
</evidence>
<comment type="subcellular location">
    <subcellularLocation>
        <location evidence="1">Cell membrane</location>
        <topology evidence="1">Single-pass membrane protein</topology>
    </subcellularLocation>
</comment>
<dbReference type="PANTHER" id="PTHR33885">
    <property type="entry name" value="PHAGE SHOCK PROTEIN C"/>
    <property type="match status" value="1"/>
</dbReference>
<dbReference type="InterPro" id="IPR007168">
    <property type="entry name" value="Phageshock_PspC_N"/>
</dbReference>
<feature type="domain" description="Phage shock protein PspC N-terminal" evidence="7">
    <location>
        <begin position="3"/>
        <end position="59"/>
    </location>
</feature>
<evidence type="ECO:0000259" key="7">
    <source>
        <dbReference type="Pfam" id="PF04024"/>
    </source>
</evidence>
<dbReference type="Proteomes" id="UP000620327">
    <property type="component" value="Unassembled WGS sequence"/>
</dbReference>
<keyword evidence="3 6" id="KW-0812">Transmembrane</keyword>
<evidence type="ECO:0000256" key="5">
    <source>
        <dbReference type="ARBA" id="ARBA00023136"/>
    </source>
</evidence>
<protein>
    <submittedName>
        <fullName evidence="8">PspC domain-containing protein</fullName>
    </submittedName>
</protein>
<accession>A0A923MGL4</accession>
<proteinExistence type="predicted"/>
<reference evidence="8" key="1">
    <citation type="submission" date="2020-08" db="EMBL/GenBank/DDBJ databases">
        <title>Genome public.</title>
        <authorList>
            <person name="Liu C."/>
            <person name="Sun Q."/>
        </authorList>
    </citation>
    <scope>NUCLEOTIDE SEQUENCE</scope>
    <source>
        <strain evidence="8">BX15</strain>
    </source>
</reference>
<dbReference type="RefSeq" id="WP_187014601.1">
    <property type="nucleotide sequence ID" value="NZ_JACOQI010000006.1"/>
</dbReference>